<evidence type="ECO:0000313" key="11">
    <source>
        <dbReference type="RefSeq" id="XP_022131425.1"/>
    </source>
</evidence>
<dbReference type="OrthoDB" id="5590282at2759"/>
<dbReference type="Proteomes" id="UP000504603">
    <property type="component" value="Unplaced"/>
</dbReference>
<evidence type="ECO:0000256" key="4">
    <source>
        <dbReference type="ARBA" id="ARBA00023306"/>
    </source>
</evidence>
<keyword evidence="10" id="KW-1185">Reference proteome</keyword>
<dbReference type="InterPro" id="IPR004367">
    <property type="entry name" value="Cyclin_C-dom"/>
</dbReference>
<protein>
    <recommendedName>
        <fullName evidence="5">B-like cyclin</fullName>
    </recommendedName>
</protein>
<sequence>MVPYAIDALYCSEENWEDDNDGETQSGSTNFIAGPNSPILVHHDLFWENDEFVSLLSRENPNRLFKPLQTDPSLAAARRGAVEWMLKVNAHYSFSALTAVLAVDYFDRFLSCFQFQRDKPWMSQLAAVASISLAAKVEETQVPLLLDLQVEDSRYVFEAKTIKKMELLVLSTLQWRMNPVTPLSFVDYISRRLGFKDHVCWEILRRCERTLLSVILESDFMSFLPSVMATATMLHVFKAMESQLGVEYNSQLLISILGIDKGNVEECCKLISDTSRRNCNQLKKRKFGSVPGSPNGVMDVSFSSDSSNESWSVASSVSSSPEPLTKKSRAKDQSLESASHSNFLDIPR</sequence>
<dbReference type="SUPFAM" id="SSF47954">
    <property type="entry name" value="Cyclin-like"/>
    <property type="match status" value="2"/>
</dbReference>
<comment type="subunit">
    <text evidence="1">Interacts with the CDC2 protein kinase to form a serine/threonine kinase holoenzyme complex also known as maturation promoting factor (MPF). The cyclin subunit imparts substrate specificity to the complex.</text>
</comment>
<dbReference type="PANTHER" id="PTHR10177">
    <property type="entry name" value="CYCLINS"/>
    <property type="match status" value="1"/>
</dbReference>
<comment type="similarity">
    <text evidence="6">Belongs to the cyclin family.</text>
</comment>
<dbReference type="Pfam" id="PF02984">
    <property type="entry name" value="Cyclin_C"/>
    <property type="match status" value="1"/>
</dbReference>
<feature type="compositionally biased region" description="Low complexity" evidence="7">
    <location>
        <begin position="300"/>
        <end position="320"/>
    </location>
</feature>
<dbReference type="PROSITE" id="PS00292">
    <property type="entry name" value="CYCLINS"/>
    <property type="match status" value="1"/>
</dbReference>
<dbReference type="FunFam" id="1.10.472.10:FF:000074">
    <property type="entry name" value="D3-type cyclin"/>
    <property type="match status" value="1"/>
</dbReference>
<accession>A0A6J1BPP1</accession>
<dbReference type="CDD" id="cd20544">
    <property type="entry name" value="CYCLIN_AtCycD-like_rpt2"/>
    <property type="match status" value="1"/>
</dbReference>
<dbReference type="InterPro" id="IPR039361">
    <property type="entry name" value="Cyclin"/>
</dbReference>
<dbReference type="SMART" id="SM01332">
    <property type="entry name" value="Cyclin_C"/>
    <property type="match status" value="1"/>
</dbReference>
<evidence type="ECO:0000256" key="2">
    <source>
        <dbReference type="ARBA" id="ARBA00022618"/>
    </source>
</evidence>
<organism evidence="10 11">
    <name type="scientific">Momordica charantia</name>
    <name type="common">Bitter gourd</name>
    <name type="synonym">Balsam pear</name>
    <dbReference type="NCBI Taxonomy" id="3673"/>
    <lineage>
        <taxon>Eukaryota</taxon>
        <taxon>Viridiplantae</taxon>
        <taxon>Streptophyta</taxon>
        <taxon>Embryophyta</taxon>
        <taxon>Tracheophyta</taxon>
        <taxon>Spermatophyta</taxon>
        <taxon>Magnoliopsida</taxon>
        <taxon>eudicotyledons</taxon>
        <taxon>Gunneridae</taxon>
        <taxon>Pentapetalae</taxon>
        <taxon>rosids</taxon>
        <taxon>fabids</taxon>
        <taxon>Cucurbitales</taxon>
        <taxon>Cucurbitaceae</taxon>
        <taxon>Momordiceae</taxon>
        <taxon>Momordica</taxon>
    </lineage>
</organism>
<evidence type="ECO:0000259" key="8">
    <source>
        <dbReference type="SMART" id="SM00385"/>
    </source>
</evidence>
<evidence type="ECO:0000259" key="9">
    <source>
        <dbReference type="SMART" id="SM01332"/>
    </source>
</evidence>
<keyword evidence="2" id="KW-0132">Cell division</keyword>
<feature type="domain" description="Cyclin C-terminal" evidence="9">
    <location>
        <begin position="180"/>
        <end position="306"/>
    </location>
</feature>
<evidence type="ECO:0000256" key="3">
    <source>
        <dbReference type="ARBA" id="ARBA00023127"/>
    </source>
</evidence>
<dbReference type="InterPro" id="IPR048258">
    <property type="entry name" value="Cyclins_cyclin-box"/>
</dbReference>
<dbReference type="KEGG" id="mcha:111004640"/>
<evidence type="ECO:0000256" key="6">
    <source>
        <dbReference type="RuleBase" id="RU000383"/>
    </source>
</evidence>
<dbReference type="SMART" id="SM00385">
    <property type="entry name" value="CYCLIN"/>
    <property type="match status" value="1"/>
</dbReference>
<name>A0A6J1BPP1_MOMCH</name>
<gene>
    <name evidence="11" type="primary">LOC111004640</name>
</gene>
<keyword evidence="3 6" id="KW-0195">Cyclin</keyword>
<dbReference type="RefSeq" id="XP_022131425.1">
    <property type="nucleotide sequence ID" value="XM_022275733.1"/>
</dbReference>
<evidence type="ECO:0000256" key="5">
    <source>
        <dbReference type="ARBA" id="ARBA00032263"/>
    </source>
</evidence>
<feature type="region of interest" description="Disordered" evidence="7">
    <location>
        <begin position="298"/>
        <end position="348"/>
    </location>
</feature>
<dbReference type="Pfam" id="PF00134">
    <property type="entry name" value="Cyclin_N"/>
    <property type="match status" value="1"/>
</dbReference>
<dbReference type="InterPro" id="IPR006671">
    <property type="entry name" value="Cyclin_N"/>
</dbReference>
<dbReference type="GO" id="GO:0051301">
    <property type="term" value="P:cell division"/>
    <property type="evidence" value="ECO:0007669"/>
    <property type="project" value="UniProtKB-KW"/>
</dbReference>
<dbReference type="AlphaFoldDB" id="A0A6J1BPP1"/>
<reference evidence="11" key="1">
    <citation type="submission" date="2025-08" db="UniProtKB">
        <authorList>
            <consortium name="RefSeq"/>
        </authorList>
    </citation>
    <scope>IDENTIFICATION</scope>
</reference>
<feature type="domain" description="Cyclin-like" evidence="8">
    <location>
        <begin position="83"/>
        <end position="171"/>
    </location>
</feature>
<dbReference type="Gene3D" id="1.10.472.10">
    <property type="entry name" value="Cyclin-like"/>
    <property type="match status" value="2"/>
</dbReference>
<evidence type="ECO:0000313" key="10">
    <source>
        <dbReference type="Proteomes" id="UP000504603"/>
    </source>
</evidence>
<dbReference type="CDD" id="cd20543">
    <property type="entry name" value="CYCLIN_AtCycD-like_rpt1"/>
    <property type="match status" value="1"/>
</dbReference>
<dbReference type="InterPro" id="IPR036915">
    <property type="entry name" value="Cyclin-like_sf"/>
</dbReference>
<dbReference type="InterPro" id="IPR013763">
    <property type="entry name" value="Cyclin-like_dom"/>
</dbReference>
<keyword evidence="4" id="KW-0131">Cell cycle</keyword>
<evidence type="ECO:0000256" key="1">
    <source>
        <dbReference type="ARBA" id="ARBA00011177"/>
    </source>
</evidence>
<evidence type="ECO:0000256" key="7">
    <source>
        <dbReference type="SAM" id="MobiDB-lite"/>
    </source>
</evidence>
<dbReference type="GeneID" id="111004640"/>
<proteinExistence type="inferred from homology"/>